<dbReference type="Proteomes" id="UP001589702">
    <property type="component" value="Unassembled WGS sequence"/>
</dbReference>
<organism evidence="3 4">
    <name type="scientific">Arthrobacter ramosus</name>
    <dbReference type="NCBI Taxonomy" id="1672"/>
    <lineage>
        <taxon>Bacteria</taxon>
        <taxon>Bacillati</taxon>
        <taxon>Actinomycetota</taxon>
        <taxon>Actinomycetes</taxon>
        <taxon>Micrococcales</taxon>
        <taxon>Micrococcaceae</taxon>
        <taxon>Arthrobacter</taxon>
    </lineage>
</organism>
<protein>
    <submittedName>
        <fullName evidence="3">LamG-like jellyroll fold domain-containing protein</fullName>
    </submittedName>
</protein>
<dbReference type="RefSeq" id="WP_234751615.1">
    <property type="nucleotide sequence ID" value="NZ_BAAAWN010000001.1"/>
</dbReference>
<evidence type="ECO:0000256" key="2">
    <source>
        <dbReference type="SAM" id="SignalP"/>
    </source>
</evidence>
<keyword evidence="2" id="KW-0732">Signal</keyword>
<keyword evidence="4" id="KW-1185">Reference proteome</keyword>
<reference evidence="3 4" key="1">
    <citation type="submission" date="2024-09" db="EMBL/GenBank/DDBJ databases">
        <authorList>
            <person name="Sun Q."/>
            <person name="Mori K."/>
        </authorList>
    </citation>
    <scope>NUCLEOTIDE SEQUENCE [LARGE SCALE GENOMIC DNA]</scope>
    <source>
        <strain evidence="3 4">JCM 1334</strain>
    </source>
</reference>
<comment type="caution">
    <text evidence="3">The sequence shown here is derived from an EMBL/GenBank/DDBJ whole genome shotgun (WGS) entry which is preliminary data.</text>
</comment>
<feature type="signal peptide" evidence="2">
    <location>
        <begin position="1"/>
        <end position="30"/>
    </location>
</feature>
<dbReference type="EMBL" id="JBHMBC010000025">
    <property type="protein sequence ID" value="MFB9821069.1"/>
    <property type="molecule type" value="Genomic_DNA"/>
</dbReference>
<proteinExistence type="predicted"/>
<gene>
    <name evidence="3" type="ORF">ACFFP1_16365</name>
</gene>
<evidence type="ECO:0000313" key="3">
    <source>
        <dbReference type="EMBL" id="MFB9821069.1"/>
    </source>
</evidence>
<accession>A0ABV5Y250</accession>
<evidence type="ECO:0000256" key="1">
    <source>
        <dbReference type="SAM" id="MobiDB-lite"/>
    </source>
</evidence>
<feature type="region of interest" description="Disordered" evidence="1">
    <location>
        <begin position="245"/>
        <end position="265"/>
    </location>
</feature>
<dbReference type="InterPro" id="IPR013320">
    <property type="entry name" value="ConA-like_dom_sf"/>
</dbReference>
<dbReference type="Gene3D" id="2.60.120.200">
    <property type="match status" value="1"/>
</dbReference>
<name>A0ABV5Y250_ARTRM</name>
<sequence>MGSRSSVLLRALSGLSVVAGLLAAPGPAWAGPPPGSTGAGITGPVTENVATTQAAQNKTDVVVDALTTPTEQTVAHPDGTFTRTVNAEPARMQTATGWQDISTDLVQATVNGQPVLKPRMTPVDVTLARGGSTQMASVDDKRGHVVKQSWPFDPLPEPVVSGNTATYASVLPGVDLIQVSHKTGVSQVLKIATAEAAKDPRVVQMRIFLDAQNATVTAEPGGGLSATGTDTGKAEMRTAMGQWWDSSQSGVSASDPGGPGITRPFSLSLGSENGKQTQVLGMSEILSLPNLRYPLFVDPDWSTVRASYLYVDSAYPGTPYWNGQYTDSTVHVGYLPSYWAPDGVSHTTRGYYQFDTTPMSGKIILAAVMNATETWSSSCTATPVDAWVTGGISPGTTWNAQPGLVAKTDSRTVAKGYSSACPAGTVGFDLSSIKSTLQTVSQWTVSLRAGNEGDPLGWKRFNNDASIIVTYDTPPYTPGLWTIDNARWTGAPFASTYVTRMDHPIYTLTVGDPDGAAGGPINVWMSVFDSNNQYVFGAGPLGPIPGSGGYPSWQGPTKLNDGVYQLQAQAQDDKGVNSGVMQFFFEVKTTAPDAPLITPPDTIKTNPSLPGYGTVNGGGAAGAGSYAFSLNEQGTYPVRGFVYSVTNAPGPTSVPVNLSCDTRVKEYVVVCPADGRTATATVTPVDTSTVLTVWAFDYAGNVSAQTASKTPASYHFDVAPPAYTALTPLPIAAPSQGSWVPVAVQSNGTPYATNSCQGDTSSGYPGSAKFNALQLNGAPGQFGTTTTAVDTSKSFSVSGWFCPTNPAPGGSTIQSLIAQIADTGVPGGAVRLSSGGLPELDTWTTGNALEQVQTPTAQTPNQWFFVSAVYDQLNQQLRINVNSASFTGNWTTATSPQTHLSATTQPVRLGEGFTGQILNPVMTQGVLTKDQFHGIQAQFTATTQGVLK</sequence>
<feature type="chain" id="PRO_5045455035" evidence="2">
    <location>
        <begin position="31"/>
        <end position="948"/>
    </location>
</feature>
<dbReference type="SUPFAM" id="SSF49899">
    <property type="entry name" value="Concanavalin A-like lectins/glucanases"/>
    <property type="match status" value="1"/>
</dbReference>
<evidence type="ECO:0000313" key="4">
    <source>
        <dbReference type="Proteomes" id="UP001589702"/>
    </source>
</evidence>